<dbReference type="PANTHER" id="PTHR35849">
    <property type="entry name" value="BLR2341 PROTEIN"/>
    <property type="match status" value="1"/>
</dbReference>
<dbReference type="CDD" id="cd07043">
    <property type="entry name" value="STAS_anti-anti-sigma_factors"/>
    <property type="match status" value="1"/>
</dbReference>
<dbReference type="RefSeq" id="WP_011814902.1">
    <property type="nucleotide sequence ID" value="NC_008789.1"/>
</dbReference>
<evidence type="ECO:0000313" key="2">
    <source>
        <dbReference type="EMBL" id="ABM62880.1"/>
    </source>
</evidence>
<dbReference type="Gene3D" id="3.30.750.24">
    <property type="entry name" value="STAS domain"/>
    <property type="match status" value="1"/>
</dbReference>
<dbReference type="AlphaFoldDB" id="A1WYW8"/>
<evidence type="ECO:0000313" key="3">
    <source>
        <dbReference type="Proteomes" id="UP000000647"/>
    </source>
</evidence>
<dbReference type="HOGENOM" id="CLU_115403_13_2_6"/>
<feature type="domain" description="STAS" evidence="1">
    <location>
        <begin position="45"/>
        <end position="104"/>
    </location>
</feature>
<dbReference type="InterPro" id="IPR058548">
    <property type="entry name" value="MlaB-like_STAS"/>
</dbReference>
<dbReference type="Proteomes" id="UP000000647">
    <property type="component" value="Chromosome"/>
</dbReference>
<protein>
    <submittedName>
        <fullName evidence="2">Anti-sigma-factor antagonist</fullName>
    </submittedName>
</protein>
<dbReference type="PROSITE" id="PS50801">
    <property type="entry name" value="STAS"/>
    <property type="match status" value="1"/>
</dbReference>
<proteinExistence type="predicted"/>
<dbReference type="Pfam" id="PF13466">
    <property type="entry name" value="STAS_2"/>
    <property type="match status" value="1"/>
</dbReference>
<dbReference type="PANTHER" id="PTHR35849:SF1">
    <property type="entry name" value="INTERMEMBRANE PHOSPHOLIPID TRANSPORT SYSTEM BINDING PROTEIN MLAB"/>
    <property type="match status" value="1"/>
</dbReference>
<accession>A1WYW8</accession>
<keyword evidence="3" id="KW-1185">Reference proteome</keyword>
<reference evidence="2 3" key="2">
    <citation type="journal article" date="2013" name="Stand. Genomic Sci.">
        <title>Complete genome sequence of Halorhodospira halophila SL1.</title>
        <authorList>
            <person name="Challacombe J.F."/>
            <person name="Majid S."/>
            <person name="Deole R."/>
            <person name="Brettin T.S."/>
            <person name="Bruce D."/>
            <person name="Delano S.F."/>
            <person name="Detter J.C."/>
            <person name="Gleasner C.D."/>
            <person name="Han C.S."/>
            <person name="Misra M."/>
            <person name="Reitenga K.G."/>
            <person name="Mikhailova N."/>
            <person name="Woyke T."/>
            <person name="Pitluck S."/>
            <person name="Nolan M."/>
            <person name="Land M.L."/>
            <person name="Saunders E."/>
            <person name="Tapia R."/>
            <person name="Lapidus A."/>
            <person name="Ivanova N."/>
            <person name="Hoff W.D."/>
        </authorList>
    </citation>
    <scope>NUCLEOTIDE SEQUENCE [LARGE SCALE GENOMIC DNA]</scope>
    <source>
        <strain evidence="3">DSM 244 / SL1</strain>
    </source>
</reference>
<dbReference type="InterPro" id="IPR002645">
    <property type="entry name" value="STAS_dom"/>
</dbReference>
<evidence type="ECO:0000259" key="1">
    <source>
        <dbReference type="PROSITE" id="PS50801"/>
    </source>
</evidence>
<dbReference type="SUPFAM" id="SSF52091">
    <property type="entry name" value="SpoIIaa-like"/>
    <property type="match status" value="1"/>
</dbReference>
<dbReference type="EMBL" id="CP000544">
    <property type="protein sequence ID" value="ABM62880.1"/>
    <property type="molecule type" value="Genomic_DNA"/>
</dbReference>
<gene>
    <name evidence="2" type="ordered locus">Hhal_2116</name>
</gene>
<organism evidence="2 3">
    <name type="scientific">Halorhodospira halophila (strain DSM 244 / SL1)</name>
    <name type="common">Ectothiorhodospira halophila (strain DSM 244 / SL1)</name>
    <dbReference type="NCBI Taxonomy" id="349124"/>
    <lineage>
        <taxon>Bacteria</taxon>
        <taxon>Pseudomonadati</taxon>
        <taxon>Pseudomonadota</taxon>
        <taxon>Gammaproteobacteria</taxon>
        <taxon>Chromatiales</taxon>
        <taxon>Ectothiorhodospiraceae</taxon>
        <taxon>Halorhodospira</taxon>
    </lineage>
</organism>
<dbReference type="OrthoDB" id="5297990at2"/>
<sequence length="104" mass="10972">MTRAALENGVDGRWRVTGRLELDTVGALWPQGTALFTAEGGVCEIDLAGVERTDSAGVALLIDWTRQARAHGGRLCLCHVPQQLLAIVHASGAEGVLEIADEPA</sequence>
<dbReference type="InterPro" id="IPR052746">
    <property type="entry name" value="MlaB_ABC_Transporter"/>
</dbReference>
<reference evidence="3" key="1">
    <citation type="submission" date="2006-12" db="EMBL/GenBank/DDBJ databases">
        <title>Complete sequence of Halorhodospira halophila SL1.</title>
        <authorList>
            <consortium name="US DOE Joint Genome Institute"/>
            <person name="Copeland A."/>
            <person name="Lucas S."/>
            <person name="Lapidus A."/>
            <person name="Barry K."/>
            <person name="Detter J.C."/>
            <person name="Glavina del Rio T."/>
            <person name="Hammon N."/>
            <person name="Israni S."/>
            <person name="Dalin E."/>
            <person name="Tice H."/>
            <person name="Pitluck S."/>
            <person name="Saunders E."/>
            <person name="Brettin T."/>
            <person name="Bruce D."/>
            <person name="Han C."/>
            <person name="Tapia R."/>
            <person name="Schmutz J."/>
            <person name="Larimer F."/>
            <person name="Land M."/>
            <person name="Hauser L."/>
            <person name="Kyrpides N."/>
            <person name="Mikhailova N."/>
            <person name="Hoff W."/>
            <person name="Richardson P."/>
        </authorList>
    </citation>
    <scope>NUCLEOTIDE SEQUENCE [LARGE SCALE GENOMIC DNA]</scope>
    <source>
        <strain evidence="3">DSM 244 / SL1</strain>
    </source>
</reference>
<name>A1WYW8_HALHL</name>
<dbReference type="KEGG" id="hha:Hhal_2116"/>
<dbReference type="InterPro" id="IPR036513">
    <property type="entry name" value="STAS_dom_sf"/>
</dbReference>
<dbReference type="STRING" id="349124.Hhal_2116"/>
<dbReference type="eggNOG" id="COG3113">
    <property type="taxonomic scope" value="Bacteria"/>
</dbReference>